<name>A0A2N9HUJ6_FAGSY</name>
<proteinExistence type="predicted"/>
<accession>A0A2N9HUJ6</accession>
<gene>
    <name evidence="1" type="ORF">FSB_LOCUS43590</name>
</gene>
<evidence type="ECO:0000313" key="1">
    <source>
        <dbReference type="EMBL" id="SPD15708.1"/>
    </source>
</evidence>
<dbReference type="EMBL" id="OIVN01004143">
    <property type="protein sequence ID" value="SPD15708.1"/>
    <property type="molecule type" value="Genomic_DNA"/>
</dbReference>
<dbReference type="AlphaFoldDB" id="A0A2N9HUJ6"/>
<reference evidence="1" key="1">
    <citation type="submission" date="2018-02" db="EMBL/GenBank/DDBJ databases">
        <authorList>
            <person name="Cohen D.B."/>
            <person name="Kent A.D."/>
        </authorList>
    </citation>
    <scope>NUCLEOTIDE SEQUENCE</scope>
</reference>
<sequence>MAISVSLDIEACDLHEGGGPYILGRGRLLTLGLILLRDVTIDLPLFLDLLTSGGTDGLVSTLALAMELAELILAVAVAEAV</sequence>
<organism evidence="1">
    <name type="scientific">Fagus sylvatica</name>
    <name type="common">Beechnut</name>
    <dbReference type="NCBI Taxonomy" id="28930"/>
    <lineage>
        <taxon>Eukaryota</taxon>
        <taxon>Viridiplantae</taxon>
        <taxon>Streptophyta</taxon>
        <taxon>Embryophyta</taxon>
        <taxon>Tracheophyta</taxon>
        <taxon>Spermatophyta</taxon>
        <taxon>Magnoliopsida</taxon>
        <taxon>eudicotyledons</taxon>
        <taxon>Gunneridae</taxon>
        <taxon>Pentapetalae</taxon>
        <taxon>rosids</taxon>
        <taxon>fabids</taxon>
        <taxon>Fagales</taxon>
        <taxon>Fagaceae</taxon>
        <taxon>Fagus</taxon>
    </lineage>
</organism>
<protein>
    <submittedName>
        <fullName evidence="1">Uncharacterized protein</fullName>
    </submittedName>
</protein>